<evidence type="ECO:0000256" key="1">
    <source>
        <dbReference type="ARBA" id="ARBA00004401"/>
    </source>
</evidence>
<sequence length="760" mass="81573">MDAPTSLEDPNALPHENDETDIFIPTATAAPRFLGAAANEYRPVSGATSFSEVTTGSRNSVLLDETAEAAVPFFHKEEGAPTSPGYQFEQQNDVFAKAEDSQLGSGPIAPDVANRKRRNIMRGAIALILLALAAIAIILGIVLGTRHHRTETQDSASGILTSLPSAKSGSAKTGTKLWGVGGDTITTENGQNFVYNNTLGGTWVSIPLNDTAKPQGDQPSLAERWDYSKNRILGVNLGGWLVIEPFIVPSLFEPYADQATPVVDEWSLCTTLGQKAAATIEDHYNTFITEQDFAQIAAAGLNWVRLPVGWWMIETWTNEPLIAGVSFKYFLKAIAWARKYGLRINLDLHAVPGSQNGWNHSGKFGSIGFLRGAMGIANAQRTLNYVRTLTEFISQPQYKNVIPMFSVLNEAQVTIIGETPIRTWYYQVYEMLRSIGGTGEGNGPFMVIHDGFGSTQAWNGFLEGADRIGMDSHLYFCFQGQNTDTVAANSVKPCQQWAGTLNTTISNFGVGVVGEFSLAINDCGLFVNNVGYGERFEGTFPTAAQPDAQYPRLGSCTQWLDDSLWTADTKNAFADLAQTQQDVFGNSFFWTWKIGKSIKQNNIPNPMWNYQGGLNSGYIRGDARTSNGRCSAVVAAQGGTFAPKAVAGALQAWQTGGPGAGNIAPAQVSQYSAFPPAAISGAAGGNNYVASALPSYVATGTPVTLVPTAFPTPWAKLDPGSGWTQPSDTAKWWVPQAGCQYLDPWGGVGVAPPTPVCGNP</sequence>
<dbReference type="GO" id="GO:0071555">
    <property type="term" value="P:cell wall organization"/>
    <property type="evidence" value="ECO:0007669"/>
    <property type="project" value="UniProtKB-KW"/>
</dbReference>
<comment type="function">
    <text evidence="13">Glucosidase involved in the degradation of cellulosic biomass. Active on lichenan.</text>
</comment>
<dbReference type="FunFam" id="3.20.20.80:FF:000033">
    <property type="entry name" value="Glucan 1,3-beta-glucosidase A"/>
    <property type="match status" value="1"/>
</dbReference>
<name>A0A9Q3D0J4_9BASI</name>
<evidence type="ECO:0000256" key="2">
    <source>
        <dbReference type="ARBA" id="ARBA00005641"/>
    </source>
</evidence>
<dbReference type="Pfam" id="PF00150">
    <property type="entry name" value="Cellulase"/>
    <property type="match status" value="1"/>
</dbReference>
<protein>
    <recommendedName>
        <fullName evidence="14">glucan 1,3-beta-glucosidase</fullName>
        <ecNumber evidence="14">3.2.1.58</ecNumber>
    </recommendedName>
    <alternativeName>
        <fullName evidence="15">Exo-1,3-beta-glucanase D</fullName>
    </alternativeName>
</protein>
<evidence type="ECO:0000256" key="4">
    <source>
        <dbReference type="ARBA" id="ARBA00022692"/>
    </source>
</evidence>
<dbReference type="OrthoDB" id="62120at2759"/>
<evidence type="ECO:0000256" key="7">
    <source>
        <dbReference type="ARBA" id="ARBA00022989"/>
    </source>
</evidence>
<feature type="transmembrane region" description="Helical" evidence="16">
    <location>
        <begin position="124"/>
        <end position="143"/>
    </location>
</feature>
<dbReference type="GO" id="GO:0004338">
    <property type="term" value="F:glucan exo-1,3-beta-glucosidase activity"/>
    <property type="evidence" value="ECO:0007669"/>
    <property type="project" value="UniProtKB-EC"/>
</dbReference>
<dbReference type="InterPro" id="IPR050386">
    <property type="entry name" value="Glycosyl_hydrolase_5"/>
</dbReference>
<dbReference type="SUPFAM" id="SSF51445">
    <property type="entry name" value="(Trans)glycosidases"/>
    <property type="match status" value="1"/>
</dbReference>
<comment type="subcellular location">
    <subcellularLocation>
        <location evidence="1">Cell membrane</location>
        <topology evidence="1">Single-pass type II membrane protein</topology>
    </subcellularLocation>
</comment>
<keyword evidence="5" id="KW-0378">Hydrolase</keyword>
<dbReference type="GO" id="GO:0009986">
    <property type="term" value="C:cell surface"/>
    <property type="evidence" value="ECO:0007669"/>
    <property type="project" value="TreeGrafter"/>
</dbReference>
<keyword evidence="3" id="KW-1003">Cell membrane</keyword>
<comment type="similarity">
    <text evidence="2">Belongs to the glycosyl hydrolase 5 (cellulase A) family.</text>
</comment>
<dbReference type="GO" id="GO:0005886">
    <property type="term" value="C:plasma membrane"/>
    <property type="evidence" value="ECO:0007669"/>
    <property type="project" value="UniProtKB-SubCell"/>
</dbReference>
<dbReference type="PANTHER" id="PTHR31297">
    <property type="entry name" value="GLUCAN ENDO-1,6-BETA-GLUCOSIDASE B"/>
    <property type="match status" value="1"/>
</dbReference>
<feature type="domain" description="Glycoside hydrolase family 5" evidence="17">
    <location>
        <begin position="283"/>
        <end position="518"/>
    </location>
</feature>
<reference evidence="18" key="1">
    <citation type="submission" date="2021-03" db="EMBL/GenBank/DDBJ databases">
        <title>Draft genome sequence of rust myrtle Austropuccinia psidii MF-1, a brazilian biotype.</title>
        <authorList>
            <person name="Quecine M.C."/>
            <person name="Pachon D.M.R."/>
            <person name="Bonatelli M.L."/>
            <person name="Correr F.H."/>
            <person name="Franceschini L.M."/>
            <person name="Leite T.F."/>
            <person name="Margarido G.R.A."/>
            <person name="Almeida C.A."/>
            <person name="Ferrarezi J.A."/>
            <person name="Labate C.A."/>
        </authorList>
    </citation>
    <scope>NUCLEOTIDE SEQUENCE</scope>
    <source>
        <strain evidence="18">MF-1</strain>
    </source>
</reference>
<evidence type="ECO:0000259" key="17">
    <source>
        <dbReference type="Pfam" id="PF00150"/>
    </source>
</evidence>
<gene>
    <name evidence="18" type="ORF">O181_031387</name>
</gene>
<evidence type="ECO:0000256" key="12">
    <source>
        <dbReference type="ARBA" id="ARBA00036824"/>
    </source>
</evidence>
<evidence type="ECO:0000256" key="5">
    <source>
        <dbReference type="ARBA" id="ARBA00022801"/>
    </source>
</evidence>
<keyword evidence="6" id="KW-0735">Signal-anchor</keyword>
<evidence type="ECO:0000256" key="11">
    <source>
        <dbReference type="ARBA" id="ARBA00023316"/>
    </source>
</evidence>
<organism evidence="18 19">
    <name type="scientific">Austropuccinia psidii MF-1</name>
    <dbReference type="NCBI Taxonomy" id="1389203"/>
    <lineage>
        <taxon>Eukaryota</taxon>
        <taxon>Fungi</taxon>
        <taxon>Dikarya</taxon>
        <taxon>Basidiomycota</taxon>
        <taxon>Pucciniomycotina</taxon>
        <taxon>Pucciniomycetes</taxon>
        <taxon>Pucciniales</taxon>
        <taxon>Sphaerophragmiaceae</taxon>
        <taxon>Austropuccinia</taxon>
    </lineage>
</organism>
<keyword evidence="19" id="KW-1185">Reference proteome</keyword>
<dbReference type="GO" id="GO:0009251">
    <property type="term" value="P:glucan catabolic process"/>
    <property type="evidence" value="ECO:0007669"/>
    <property type="project" value="TreeGrafter"/>
</dbReference>
<evidence type="ECO:0000256" key="6">
    <source>
        <dbReference type="ARBA" id="ARBA00022968"/>
    </source>
</evidence>
<dbReference type="InterPro" id="IPR001547">
    <property type="entry name" value="Glyco_hydro_5"/>
</dbReference>
<keyword evidence="4 16" id="KW-0812">Transmembrane</keyword>
<keyword evidence="9" id="KW-0325">Glycoprotein</keyword>
<keyword evidence="8 16" id="KW-0472">Membrane</keyword>
<evidence type="ECO:0000256" key="8">
    <source>
        <dbReference type="ARBA" id="ARBA00023136"/>
    </source>
</evidence>
<keyword evidence="11" id="KW-0961">Cell wall biogenesis/degradation</keyword>
<evidence type="ECO:0000256" key="16">
    <source>
        <dbReference type="SAM" id="Phobius"/>
    </source>
</evidence>
<keyword evidence="10" id="KW-0326">Glycosidase</keyword>
<comment type="caution">
    <text evidence="18">The sequence shown here is derived from an EMBL/GenBank/DDBJ whole genome shotgun (WGS) entry which is preliminary data.</text>
</comment>
<proteinExistence type="inferred from homology"/>
<evidence type="ECO:0000256" key="14">
    <source>
        <dbReference type="ARBA" id="ARBA00038929"/>
    </source>
</evidence>
<evidence type="ECO:0000256" key="3">
    <source>
        <dbReference type="ARBA" id="ARBA00022475"/>
    </source>
</evidence>
<keyword evidence="7 16" id="KW-1133">Transmembrane helix</keyword>
<dbReference type="GO" id="GO:0005576">
    <property type="term" value="C:extracellular region"/>
    <property type="evidence" value="ECO:0007669"/>
    <property type="project" value="TreeGrafter"/>
</dbReference>
<comment type="catalytic activity">
    <reaction evidence="12">
        <text>Successive hydrolysis of beta-D-glucose units from the non-reducing ends of (1-&gt;3)-beta-D-glucans, releasing alpha-glucose.</text>
        <dbReference type="EC" id="3.2.1.58"/>
    </reaction>
</comment>
<dbReference type="EC" id="3.2.1.58" evidence="14"/>
<evidence type="ECO:0000256" key="10">
    <source>
        <dbReference type="ARBA" id="ARBA00023295"/>
    </source>
</evidence>
<evidence type="ECO:0000313" key="19">
    <source>
        <dbReference type="Proteomes" id="UP000765509"/>
    </source>
</evidence>
<dbReference type="Proteomes" id="UP000765509">
    <property type="component" value="Unassembled WGS sequence"/>
</dbReference>
<dbReference type="Gene3D" id="3.20.20.80">
    <property type="entry name" value="Glycosidases"/>
    <property type="match status" value="1"/>
</dbReference>
<evidence type="ECO:0000256" key="13">
    <source>
        <dbReference type="ARBA" id="ARBA00037126"/>
    </source>
</evidence>
<dbReference type="EMBL" id="AVOT02011206">
    <property type="protein sequence ID" value="MBW0491672.1"/>
    <property type="molecule type" value="Genomic_DNA"/>
</dbReference>
<dbReference type="PANTHER" id="PTHR31297:SF34">
    <property type="entry name" value="GLUCAN 1,3-BETA-GLUCOSIDASE 2"/>
    <property type="match status" value="1"/>
</dbReference>
<accession>A0A9Q3D0J4</accession>
<evidence type="ECO:0000256" key="9">
    <source>
        <dbReference type="ARBA" id="ARBA00023180"/>
    </source>
</evidence>
<evidence type="ECO:0000313" key="18">
    <source>
        <dbReference type="EMBL" id="MBW0491672.1"/>
    </source>
</evidence>
<dbReference type="InterPro" id="IPR017853">
    <property type="entry name" value="GH"/>
</dbReference>
<evidence type="ECO:0000256" key="15">
    <source>
        <dbReference type="ARBA" id="ARBA00041260"/>
    </source>
</evidence>
<dbReference type="AlphaFoldDB" id="A0A9Q3D0J4"/>